<proteinExistence type="predicted"/>
<keyword evidence="2" id="KW-1185">Reference proteome</keyword>
<dbReference type="EMBL" id="BGPR01013856">
    <property type="protein sequence ID" value="GBN62576.1"/>
    <property type="molecule type" value="Genomic_DNA"/>
</dbReference>
<evidence type="ECO:0000313" key="1">
    <source>
        <dbReference type="EMBL" id="GBN62576.1"/>
    </source>
</evidence>
<protein>
    <submittedName>
        <fullName evidence="1">Uncharacterized protein</fullName>
    </submittedName>
</protein>
<dbReference type="AlphaFoldDB" id="A0A4Y2QH22"/>
<comment type="caution">
    <text evidence="1">The sequence shown here is derived from an EMBL/GenBank/DDBJ whole genome shotgun (WGS) entry which is preliminary data.</text>
</comment>
<evidence type="ECO:0000313" key="2">
    <source>
        <dbReference type="Proteomes" id="UP000499080"/>
    </source>
</evidence>
<sequence>MNLRLKSRNWYTLLKWRQAAKANTGNTCIYLWRLGSNDMQRSTSWFGDLAAISECVPTSRFQPNLNVEFTIFLNETLDEMIQKRSFRNEADGRRRAIERSDQRRRNHVKFTNIGEQHAAYYCHHRILDTYPLYPHHFFVLMNFLGALNRQLDSTSFLMIVEARSIFGEMKRQEPECANLAENAGCAHNGPHMLCAGSAS</sequence>
<gene>
    <name evidence="1" type="ORF">AVEN_81867_1</name>
</gene>
<organism evidence="1 2">
    <name type="scientific">Araneus ventricosus</name>
    <name type="common">Orbweaver spider</name>
    <name type="synonym">Epeira ventricosa</name>
    <dbReference type="NCBI Taxonomy" id="182803"/>
    <lineage>
        <taxon>Eukaryota</taxon>
        <taxon>Metazoa</taxon>
        <taxon>Ecdysozoa</taxon>
        <taxon>Arthropoda</taxon>
        <taxon>Chelicerata</taxon>
        <taxon>Arachnida</taxon>
        <taxon>Araneae</taxon>
        <taxon>Araneomorphae</taxon>
        <taxon>Entelegynae</taxon>
        <taxon>Araneoidea</taxon>
        <taxon>Araneidae</taxon>
        <taxon>Araneus</taxon>
    </lineage>
</organism>
<accession>A0A4Y2QH22</accession>
<reference evidence="1 2" key="1">
    <citation type="journal article" date="2019" name="Sci. Rep.">
        <title>Orb-weaving spider Araneus ventricosus genome elucidates the spidroin gene catalogue.</title>
        <authorList>
            <person name="Kono N."/>
            <person name="Nakamura H."/>
            <person name="Ohtoshi R."/>
            <person name="Moran D.A.P."/>
            <person name="Shinohara A."/>
            <person name="Yoshida Y."/>
            <person name="Fujiwara M."/>
            <person name="Mori M."/>
            <person name="Tomita M."/>
            <person name="Arakawa K."/>
        </authorList>
    </citation>
    <scope>NUCLEOTIDE SEQUENCE [LARGE SCALE GENOMIC DNA]</scope>
</reference>
<name>A0A4Y2QH22_ARAVE</name>
<dbReference type="Proteomes" id="UP000499080">
    <property type="component" value="Unassembled WGS sequence"/>
</dbReference>